<dbReference type="RefSeq" id="WP_182717618.1">
    <property type="nucleotide sequence ID" value="NZ_JBJDOT010000025.1"/>
</dbReference>
<gene>
    <name evidence="2" type="ORF">ACI2JU_16600</name>
</gene>
<evidence type="ECO:0000256" key="1">
    <source>
        <dbReference type="SAM" id="SignalP"/>
    </source>
</evidence>
<accession>A0ABW8L0V0</accession>
<keyword evidence="1" id="KW-0732">Signal</keyword>
<evidence type="ECO:0008006" key="4">
    <source>
        <dbReference type="Google" id="ProtNLM"/>
    </source>
</evidence>
<dbReference type="Proteomes" id="UP001620262">
    <property type="component" value="Unassembled WGS sequence"/>
</dbReference>
<feature type="chain" id="PRO_5045499258" description="DUF481 domain-containing protein" evidence="1">
    <location>
        <begin position="22"/>
        <end position="303"/>
    </location>
</feature>
<sequence>MAGYLVKLNILFLVFSAGLYAQNDTHDDSAIVVDVRDRINLRMQNTAQWLDDLLGEEVNPNKAHARGFLRLGWLPRSADLAETEVRFKVSLSLPSWENRLNLIIDNDADEFSRLPFETDSPANQNNGTEDINAALQFLVERTANLEVDNRVGISRSQLYGRSALRWNKTFNQTQYFASAGLEYYFSDGFGYFIKLSSDTKINEFYSLNVSANYREIDDEIDSEMRSGVYLSYIPDAQRAAVFGANVQNSFDDFTIYTVSYRYRQQVKYSWLFYELEPFIEYREELNYRDEVGFAIRLIGYYGQ</sequence>
<evidence type="ECO:0000313" key="2">
    <source>
        <dbReference type="EMBL" id="MFK3865479.1"/>
    </source>
</evidence>
<reference evidence="2 3" key="1">
    <citation type="submission" date="2024-11" db="EMBL/GenBank/DDBJ databases">
        <title>The Natural Products Discovery Center: Release of the First 8490 Sequenced Strains for Exploring Actinobacteria Biosynthetic Diversity.</title>
        <authorList>
            <person name="Kalkreuter E."/>
            <person name="Kautsar S.A."/>
            <person name="Yang D."/>
            <person name="Bader C.D."/>
            <person name="Teijaro C.N."/>
            <person name="Fluegel L."/>
            <person name="Davis C.M."/>
            <person name="Simpson J.R."/>
            <person name="Lauterbach L."/>
            <person name="Steele A.D."/>
            <person name="Gui C."/>
            <person name="Meng S."/>
            <person name="Li G."/>
            <person name="Viehrig K."/>
            <person name="Ye F."/>
            <person name="Su P."/>
            <person name="Kiefer A.F."/>
            <person name="Nichols A."/>
            <person name="Cepeda A.J."/>
            <person name="Yan W."/>
            <person name="Fan B."/>
            <person name="Jiang Y."/>
            <person name="Adhikari A."/>
            <person name="Zheng C.-J."/>
            <person name="Schuster L."/>
            <person name="Cowan T.M."/>
            <person name="Smanski M.J."/>
            <person name="Chevrette M.G."/>
            <person name="De Carvalho L.P.S."/>
            <person name="Shen B."/>
        </authorList>
    </citation>
    <scope>NUCLEOTIDE SEQUENCE [LARGE SCALE GENOMIC DNA]</scope>
    <source>
        <strain evidence="2 3">NPDC078403</strain>
    </source>
</reference>
<comment type="caution">
    <text evidence="2">The sequence shown here is derived from an EMBL/GenBank/DDBJ whole genome shotgun (WGS) entry which is preliminary data.</text>
</comment>
<organism evidence="2 3">
    <name type="scientific">Pseudoalteromonas rhizosphaerae</name>
    <dbReference type="NCBI Taxonomy" id="2518973"/>
    <lineage>
        <taxon>Bacteria</taxon>
        <taxon>Pseudomonadati</taxon>
        <taxon>Pseudomonadota</taxon>
        <taxon>Gammaproteobacteria</taxon>
        <taxon>Alteromonadales</taxon>
        <taxon>Pseudoalteromonadaceae</taxon>
        <taxon>Pseudoalteromonas</taxon>
    </lineage>
</organism>
<evidence type="ECO:0000313" key="3">
    <source>
        <dbReference type="Proteomes" id="UP001620262"/>
    </source>
</evidence>
<name>A0ABW8L0V0_9GAMM</name>
<proteinExistence type="predicted"/>
<keyword evidence="3" id="KW-1185">Reference proteome</keyword>
<feature type="signal peptide" evidence="1">
    <location>
        <begin position="1"/>
        <end position="21"/>
    </location>
</feature>
<dbReference type="EMBL" id="JBJDOT010000025">
    <property type="protein sequence ID" value="MFK3865479.1"/>
    <property type="molecule type" value="Genomic_DNA"/>
</dbReference>
<protein>
    <recommendedName>
        <fullName evidence="4">DUF481 domain-containing protein</fullName>
    </recommendedName>
</protein>